<evidence type="ECO:0000313" key="2">
    <source>
        <dbReference type="Proteomes" id="UP000287651"/>
    </source>
</evidence>
<gene>
    <name evidence="1" type="ORF">B296_00017642</name>
</gene>
<sequence length="74" mass="8163">MQWELAKRLVGSSSKFSGGLLGVRWEIAEGNRDLARKASRVRQKMTKRLTRSSLEVVRKIAGTDGNPSKGADGY</sequence>
<dbReference type="Proteomes" id="UP000287651">
    <property type="component" value="Unassembled WGS sequence"/>
</dbReference>
<reference evidence="1 2" key="1">
    <citation type="journal article" date="2014" name="Agronomy (Basel)">
        <title>A Draft Genome Sequence for Ensete ventricosum, the Drought-Tolerant Tree Against Hunger.</title>
        <authorList>
            <person name="Harrison J."/>
            <person name="Moore K.A."/>
            <person name="Paszkiewicz K."/>
            <person name="Jones T."/>
            <person name="Grant M."/>
            <person name="Ambacheew D."/>
            <person name="Muzemil S."/>
            <person name="Studholme D.J."/>
        </authorList>
    </citation>
    <scope>NUCLEOTIDE SEQUENCE [LARGE SCALE GENOMIC DNA]</scope>
</reference>
<proteinExistence type="predicted"/>
<name>A0A427AC86_ENSVE</name>
<evidence type="ECO:0000313" key="1">
    <source>
        <dbReference type="EMBL" id="RRT73858.1"/>
    </source>
</evidence>
<comment type="caution">
    <text evidence="1">The sequence shown here is derived from an EMBL/GenBank/DDBJ whole genome shotgun (WGS) entry which is preliminary data.</text>
</comment>
<dbReference type="AlphaFoldDB" id="A0A427AC86"/>
<accession>A0A427AC86</accession>
<dbReference type="EMBL" id="AMZH03002959">
    <property type="protein sequence ID" value="RRT73858.1"/>
    <property type="molecule type" value="Genomic_DNA"/>
</dbReference>
<organism evidence="1 2">
    <name type="scientific">Ensete ventricosum</name>
    <name type="common">Abyssinian banana</name>
    <name type="synonym">Musa ensete</name>
    <dbReference type="NCBI Taxonomy" id="4639"/>
    <lineage>
        <taxon>Eukaryota</taxon>
        <taxon>Viridiplantae</taxon>
        <taxon>Streptophyta</taxon>
        <taxon>Embryophyta</taxon>
        <taxon>Tracheophyta</taxon>
        <taxon>Spermatophyta</taxon>
        <taxon>Magnoliopsida</taxon>
        <taxon>Liliopsida</taxon>
        <taxon>Zingiberales</taxon>
        <taxon>Musaceae</taxon>
        <taxon>Ensete</taxon>
    </lineage>
</organism>
<protein>
    <submittedName>
        <fullName evidence="1">Uncharacterized protein</fullName>
    </submittedName>
</protein>